<dbReference type="OrthoDB" id="7294637at2"/>
<dbReference type="Pfam" id="PF02012">
    <property type="entry name" value="BNR"/>
    <property type="match status" value="1"/>
</dbReference>
<dbReference type="RefSeq" id="WP_062039725.1">
    <property type="nucleotide sequence ID" value="NZ_DF968182.1"/>
</dbReference>
<dbReference type="SUPFAM" id="SSF50939">
    <property type="entry name" value="Sialidases"/>
    <property type="match status" value="1"/>
</dbReference>
<keyword evidence="1" id="KW-0732">Signal</keyword>
<gene>
    <name evidence="2" type="ORF">TBC1_111183</name>
</gene>
<reference evidence="2" key="1">
    <citation type="journal article" date="2015" name="Genome Announc.">
        <title>Draft Genome Sequence of Bacteroidales Strain TBC1, a Novel Isolate from a Methanogenic Wastewater Treatment System.</title>
        <authorList>
            <person name="Tourlousse D.M."/>
            <person name="Matsuura N."/>
            <person name="Sun L."/>
            <person name="Toyonaga M."/>
            <person name="Kuroda K."/>
            <person name="Ohashi A."/>
            <person name="Cruz R."/>
            <person name="Yamaguchi T."/>
            <person name="Sekiguchi Y."/>
        </authorList>
    </citation>
    <scope>NUCLEOTIDE SEQUENCE [LARGE SCALE GENOMIC DNA]</scope>
    <source>
        <strain evidence="2">TBC1</strain>
    </source>
</reference>
<evidence type="ECO:0000313" key="3">
    <source>
        <dbReference type="Proteomes" id="UP000053091"/>
    </source>
</evidence>
<dbReference type="Proteomes" id="UP000053091">
    <property type="component" value="Unassembled WGS sequence"/>
</dbReference>
<dbReference type="NCBIfam" id="TIGR04183">
    <property type="entry name" value="Por_Secre_tail"/>
    <property type="match status" value="1"/>
</dbReference>
<dbReference type="STRING" id="1678841.TBC1_111183"/>
<dbReference type="InterPro" id="IPR002860">
    <property type="entry name" value="BNR_rpt"/>
</dbReference>
<dbReference type="AlphaFoldDB" id="A0A0S7BZC8"/>
<dbReference type="InterPro" id="IPR036278">
    <property type="entry name" value="Sialidase_sf"/>
</dbReference>
<dbReference type="InterPro" id="IPR026444">
    <property type="entry name" value="Secre_tail"/>
</dbReference>
<feature type="chain" id="PRO_5006633343" evidence="1">
    <location>
        <begin position="20"/>
        <end position="523"/>
    </location>
</feature>
<protein>
    <submittedName>
        <fullName evidence="2">Protein containing Por secretion system C-terminal sorting domain</fullName>
    </submittedName>
</protein>
<sequence length="523" mass="57385">MKKILIIGIISLLGNVTLAQNSNLSGGVVFDGEPFLAVNPQNPRHMVVAWMGYVFLNRIMIRTRVSTDGGINWSAAANVPHVQNGHTSADPSLAFDIQGNVFLSCIDYDPYFTSGAVYVRKSTDGGLTWEQAAEVIAFDDDPGRFPIDRPWITIDRSGGAFSGNIYITTMNASPAGAPPYHPYFTRSVDQGQSFQAWRYADTTGWLSGPFIAKPMPTPATSSTGIFHCIYPSLVFSQNLLPQFILASSADAGISFTHRSVIAAPSTIAVSDTSAKKGYLLRVNPSDPLHLAFIHLRNESGDADVFLMESVDGGETWNEGIRINDDPAGNGRMQDLVWAAFDTDGDLAIAWRDRRNAADTGYAAAYEIYAAVRLKNEPDFSPNFRLSSEAIPFDEILFQNGNDFMCLELFNDTLSAVWGDTRNGALNIWFQRSHLNGTLLSLTRLTDEKLPPLKVTKINHEQVLIEGDEITGIAFFSIKGAEVLRVKNLPGNSHEIISLRNFPPGTYLIRVQTAHGSITAKMIR</sequence>
<evidence type="ECO:0000313" key="2">
    <source>
        <dbReference type="EMBL" id="GAP43041.1"/>
    </source>
</evidence>
<proteinExistence type="predicted"/>
<dbReference type="CDD" id="cd15482">
    <property type="entry name" value="Sialidase_non-viral"/>
    <property type="match status" value="1"/>
</dbReference>
<dbReference type="EMBL" id="DF968182">
    <property type="protein sequence ID" value="GAP43041.1"/>
    <property type="molecule type" value="Genomic_DNA"/>
</dbReference>
<accession>A0A0S7BZC8</accession>
<organism evidence="2">
    <name type="scientific">Lentimicrobium saccharophilum</name>
    <dbReference type="NCBI Taxonomy" id="1678841"/>
    <lineage>
        <taxon>Bacteria</taxon>
        <taxon>Pseudomonadati</taxon>
        <taxon>Bacteroidota</taxon>
        <taxon>Bacteroidia</taxon>
        <taxon>Bacteroidales</taxon>
        <taxon>Lentimicrobiaceae</taxon>
        <taxon>Lentimicrobium</taxon>
    </lineage>
</organism>
<dbReference type="Gene3D" id="2.120.10.10">
    <property type="match status" value="2"/>
</dbReference>
<name>A0A0S7BZC8_9BACT</name>
<evidence type="ECO:0000256" key="1">
    <source>
        <dbReference type="SAM" id="SignalP"/>
    </source>
</evidence>
<keyword evidence="3" id="KW-1185">Reference proteome</keyword>
<feature type="signal peptide" evidence="1">
    <location>
        <begin position="1"/>
        <end position="19"/>
    </location>
</feature>